<dbReference type="InterPro" id="IPR019887">
    <property type="entry name" value="Tscrpt_reg_AsnC/Lrp_C"/>
</dbReference>
<evidence type="ECO:0000256" key="3">
    <source>
        <dbReference type="ARBA" id="ARBA00023163"/>
    </source>
</evidence>
<keyword evidence="2" id="KW-0238">DNA-binding</keyword>
<dbReference type="PRINTS" id="PR00033">
    <property type="entry name" value="HTHASNC"/>
</dbReference>
<dbReference type="PANTHER" id="PTHR30154">
    <property type="entry name" value="LEUCINE-RESPONSIVE REGULATORY PROTEIN"/>
    <property type="match status" value="1"/>
</dbReference>
<dbReference type="EMBL" id="BAAAPZ010000007">
    <property type="protein sequence ID" value="GAA2098258.1"/>
    <property type="molecule type" value="Genomic_DNA"/>
</dbReference>
<dbReference type="SUPFAM" id="SSF46785">
    <property type="entry name" value="Winged helix' DNA-binding domain"/>
    <property type="match status" value="1"/>
</dbReference>
<protein>
    <recommendedName>
        <fullName evidence="4">HTH asnC-type domain-containing protein</fullName>
    </recommendedName>
</protein>
<dbReference type="SMART" id="SM00344">
    <property type="entry name" value="HTH_ASNC"/>
    <property type="match status" value="1"/>
</dbReference>
<dbReference type="InterPro" id="IPR019888">
    <property type="entry name" value="Tscrpt_reg_AsnC-like"/>
</dbReference>
<name>A0ABN2WSL2_9MICO</name>
<dbReference type="InterPro" id="IPR000485">
    <property type="entry name" value="AsnC-type_HTH_dom"/>
</dbReference>
<keyword evidence="1" id="KW-0805">Transcription regulation</keyword>
<gene>
    <name evidence="5" type="ORF">GCM10009823_19470</name>
</gene>
<dbReference type="PANTHER" id="PTHR30154:SF54">
    <property type="entry name" value="POSSIBLE TRANSCRIPTIONAL REGULATORY PROTEIN (PROBABLY LRP_ASNC-FAMILY)"/>
    <property type="match status" value="1"/>
</dbReference>
<sequence>MSAAEQNLSLDKADHALIRELSGQPELTNKALAARLGIAESTCAYRLRRLRRAGVVGRARLDLDHTQLGYALQAVIVVTMTSHSRADVNRFMEALEHTPHVLRILNLTGRSDFFVTVAVRDSRQLQDLVLDRITRHPAVRSTETHIVFEERRGTWVPGGE</sequence>
<feature type="domain" description="HTH asnC-type" evidence="4">
    <location>
        <begin position="10"/>
        <end position="71"/>
    </location>
</feature>
<keyword evidence="6" id="KW-1185">Reference proteome</keyword>
<dbReference type="SUPFAM" id="SSF54909">
    <property type="entry name" value="Dimeric alpha+beta barrel"/>
    <property type="match status" value="1"/>
</dbReference>
<evidence type="ECO:0000256" key="1">
    <source>
        <dbReference type="ARBA" id="ARBA00023015"/>
    </source>
</evidence>
<evidence type="ECO:0000256" key="2">
    <source>
        <dbReference type="ARBA" id="ARBA00023125"/>
    </source>
</evidence>
<dbReference type="Pfam" id="PF01037">
    <property type="entry name" value="AsnC_trans_reg"/>
    <property type="match status" value="1"/>
</dbReference>
<dbReference type="Gene3D" id="1.10.10.10">
    <property type="entry name" value="Winged helix-like DNA-binding domain superfamily/Winged helix DNA-binding domain"/>
    <property type="match status" value="1"/>
</dbReference>
<proteinExistence type="predicted"/>
<dbReference type="RefSeq" id="WP_291792724.1">
    <property type="nucleotide sequence ID" value="NZ_BAAAPZ010000007.1"/>
</dbReference>
<accession>A0ABN2WSL2</accession>
<dbReference type="Proteomes" id="UP001500984">
    <property type="component" value="Unassembled WGS sequence"/>
</dbReference>
<evidence type="ECO:0000313" key="5">
    <source>
        <dbReference type="EMBL" id="GAA2098258.1"/>
    </source>
</evidence>
<reference evidence="5 6" key="1">
    <citation type="journal article" date="2019" name="Int. J. Syst. Evol. Microbiol.">
        <title>The Global Catalogue of Microorganisms (GCM) 10K type strain sequencing project: providing services to taxonomists for standard genome sequencing and annotation.</title>
        <authorList>
            <consortium name="The Broad Institute Genomics Platform"/>
            <consortium name="The Broad Institute Genome Sequencing Center for Infectious Disease"/>
            <person name="Wu L."/>
            <person name="Ma J."/>
        </authorList>
    </citation>
    <scope>NUCLEOTIDE SEQUENCE [LARGE SCALE GENOMIC DNA]</scope>
    <source>
        <strain evidence="5 6">JCM 15900</strain>
    </source>
</reference>
<evidence type="ECO:0000259" key="4">
    <source>
        <dbReference type="PROSITE" id="PS50956"/>
    </source>
</evidence>
<keyword evidence="3" id="KW-0804">Transcription</keyword>
<comment type="caution">
    <text evidence="5">The sequence shown here is derived from an EMBL/GenBank/DDBJ whole genome shotgun (WGS) entry which is preliminary data.</text>
</comment>
<dbReference type="Gene3D" id="3.30.70.920">
    <property type="match status" value="1"/>
</dbReference>
<dbReference type="InterPro" id="IPR011008">
    <property type="entry name" value="Dimeric_a/b-barrel"/>
</dbReference>
<dbReference type="Pfam" id="PF13412">
    <property type="entry name" value="HTH_24"/>
    <property type="match status" value="1"/>
</dbReference>
<dbReference type="PROSITE" id="PS50956">
    <property type="entry name" value="HTH_ASNC_2"/>
    <property type="match status" value="1"/>
</dbReference>
<evidence type="ECO:0000313" key="6">
    <source>
        <dbReference type="Proteomes" id="UP001500984"/>
    </source>
</evidence>
<dbReference type="InterPro" id="IPR036388">
    <property type="entry name" value="WH-like_DNA-bd_sf"/>
</dbReference>
<organism evidence="5 6">
    <name type="scientific">Brevibacterium salitolerans</name>
    <dbReference type="NCBI Taxonomy" id="1403566"/>
    <lineage>
        <taxon>Bacteria</taxon>
        <taxon>Bacillati</taxon>
        <taxon>Actinomycetota</taxon>
        <taxon>Actinomycetes</taxon>
        <taxon>Micrococcales</taxon>
        <taxon>Brevibacteriaceae</taxon>
        <taxon>Brevibacterium</taxon>
    </lineage>
</organism>
<dbReference type="InterPro" id="IPR036390">
    <property type="entry name" value="WH_DNA-bd_sf"/>
</dbReference>